<reference evidence="10" key="1">
    <citation type="journal article" date="2011" name="PLoS ONE">
        <title>A deep insight into the sialotranscriptome of the gulf coast tick, Amblyomma maculatum.</title>
        <authorList>
            <person name="Karim S."/>
            <person name="Singh P."/>
            <person name="Ribeiro J.M."/>
        </authorList>
    </citation>
    <scope>NUCLEOTIDE SEQUENCE</scope>
    <source>
        <tissue evidence="10">Salivary gland</tissue>
    </source>
</reference>
<evidence type="ECO:0000256" key="1">
    <source>
        <dbReference type="ARBA" id="ARBA00004613"/>
    </source>
</evidence>
<feature type="signal peptide" evidence="8">
    <location>
        <begin position="1"/>
        <end position="21"/>
    </location>
</feature>
<name>G3MQ43_AMBMU</name>
<dbReference type="InterPro" id="IPR036880">
    <property type="entry name" value="Kunitz_BPTI_sf"/>
</dbReference>
<dbReference type="InterPro" id="IPR050098">
    <property type="entry name" value="TFPI/VKTCI-like"/>
</dbReference>
<evidence type="ECO:0000256" key="7">
    <source>
        <dbReference type="ARBA" id="ARBA00034146"/>
    </source>
</evidence>
<organism evidence="10">
    <name type="scientific">Amblyomma maculatum</name>
    <name type="common">Gulf Coast tick</name>
    <dbReference type="NCBI Taxonomy" id="34609"/>
    <lineage>
        <taxon>Eukaryota</taxon>
        <taxon>Metazoa</taxon>
        <taxon>Ecdysozoa</taxon>
        <taxon>Arthropoda</taxon>
        <taxon>Chelicerata</taxon>
        <taxon>Arachnida</taxon>
        <taxon>Acari</taxon>
        <taxon>Parasitiformes</taxon>
        <taxon>Ixodida</taxon>
        <taxon>Ixodoidea</taxon>
        <taxon>Ixodidae</taxon>
        <taxon>Amblyomminae</taxon>
        <taxon>Amblyomma</taxon>
    </lineage>
</organism>
<dbReference type="Gene3D" id="4.10.410.10">
    <property type="entry name" value="Pancreatic trypsin inhibitor Kunitz domain"/>
    <property type="match status" value="3"/>
</dbReference>
<dbReference type="GO" id="GO:0005615">
    <property type="term" value="C:extracellular space"/>
    <property type="evidence" value="ECO:0007669"/>
    <property type="project" value="TreeGrafter"/>
</dbReference>
<feature type="domain" description="BPTI/Kunitz inhibitor" evidence="9">
    <location>
        <begin position="27"/>
        <end position="75"/>
    </location>
</feature>
<evidence type="ECO:0000259" key="9">
    <source>
        <dbReference type="PROSITE" id="PS50279"/>
    </source>
</evidence>
<evidence type="ECO:0000313" key="10">
    <source>
        <dbReference type="EMBL" id="AEO35611.1"/>
    </source>
</evidence>
<evidence type="ECO:0000256" key="5">
    <source>
        <dbReference type="ARBA" id="ARBA00023157"/>
    </source>
</evidence>
<dbReference type="PANTHER" id="PTHR10083">
    <property type="entry name" value="KUNITZ-TYPE PROTEASE INHIBITOR-RELATED"/>
    <property type="match status" value="1"/>
</dbReference>
<evidence type="ECO:0000256" key="3">
    <source>
        <dbReference type="ARBA" id="ARBA00022690"/>
    </source>
</evidence>
<evidence type="ECO:0000256" key="6">
    <source>
        <dbReference type="ARBA" id="ARBA00023240"/>
    </source>
</evidence>
<evidence type="ECO:0000256" key="8">
    <source>
        <dbReference type="SAM" id="SignalP"/>
    </source>
</evidence>
<dbReference type="GO" id="GO:0004867">
    <property type="term" value="F:serine-type endopeptidase inhibitor activity"/>
    <property type="evidence" value="ECO:0007669"/>
    <property type="project" value="UniProtKB-KW"/>
</dbReference>
<dbReference type="PROSITE" id="PS50279">
    <property type="entry name" value="BPTI_KUNITZ_2"/>
    <property type="match status" value="3"/>
</dbReference>
<keyword evidence="4" id="KW-0722">Serine protease inhibitor</keyword>
<feature type="chain" id="PRO_5003447744" description="BPTI/Kunitz inhibitor domain-containing protein" evidence="8">
    <location>
        <begin position="22"/>
        <end position="245"/>
    </location>
</feature>
<keyword evidence="3" id="KW-0646">Protease inhibitor</keyword>
<evidence type="ECO:0000256" key="4">
    <source>
        <dbReference type="ARBA" id="ARBA00022900"/>
    </source>
</evidence>
<dbReference type="EMBL" id="JO843994">
    <property type="protein sequence ID" value="AEO35611.1"/>
    <property type="molecule type" value="mRNA"/>
</dbReference>
<comment type="subcellular location">
    <subcellularLocation>
        <location evidence="1">Secreted</location>
    </subcellularLocation>
</comment>
<dbReference type="PRINTS" id="PR00759">
    <property type="entry name" value="BASICPTASE"/>
</dbReference>
<accession>G3MQ43</accession>
<feature type="domain" description="BPTI/Kunitz inhibitor" evidence="9">
    <location>
        <begin position="79"/>
        <end position="130"/>
    </location>
</feature>
<sequence length="245" mass="27981">MVMQILRTVEFLLAIVSLCSAQGAEVCKLSLHEVRCNKPVLRSFFNVTSGFCESFRGCDGSGNNFATFKDCYDECENPCRTPLEGGRCSHGVNGRYYYNLKTGRCEVTQYGFCEGAWDSFLQLEACKTRCEDVCSRTLDPGPCNVNFPRLWPKWRRFYYDQEKDQCLPFYSYSGCKGNGNRFHTIAMCEQQCRRKSAYKNTSFLALKKPKPCVGKITPLAIITMHRSSPWECLYPIKSRNLTILG</sequence>
<feature type="domain" description="BPTI/Kunitz inhibitor" evidence="9">
    <location>
        <begin position="134"/>
        <end position="192"/>
    </location>
</feature>
<keyword evidence="6" id="KW-0800">Toxin</keyword>
<keyword evidence="7" id="KW-1203">Blood coagulation cascade inhibiting toxin</keyword>
<dbReference type="CDD" id="cd00109">
    <property type="entry name" value="Kunitz-type"/>
    <property type="match status" value="1"/>
</dbReference>
<dbReference type="AlphaFoldDB" id="G3MQ43"/>
<keyword evidence="6" id="KW-1199">Hemostasis impairing toxin</keyword>
<dbReference type="PANTHER" id="PTHR10083:SF376">
    <property type="entry name" value="SERINE PEPTIDASE INHIBITOR, KUNITZ TYPE, 3"/>
    <property type="match status" value="1"/>
</dbReference>
<evidence type="ECO:0000256" key="2">
    <source>
        <dbReference type="ARBA" id="ARBA00022525"/>
    </source>
</evidence>
<dbReference type="InterPro" id="IPR002223">
    <property type="entry name" value="Kunitz_BPTI"/>
</dbReference>
<dbReference type="SUPFAM" id="SSF57362">
    <property type="entry name" value="BPTI-like"/>
    <property type="match status" value="3"/>
</dbReference>
<keyword evidence="8" id="KW-0732">Signal</keyword>
<proteinExistence type="evidence at transcript level"/>
<dbReference type="Pfam" id="PF00014">
    <property type="entry name" value="Kunitz_BPTI"/>
    <property type="match status" value="3"/>
</dbReference>
<dbReference type="SMART" id="SM00131">
    <property type="entry name" value="KU"/>
    <property type="match status" value="3"/>
</dbReference>
<keyword evidence="2" id="KW-0964">Secreted</keyword>
<keyword evidence="5" id="KW-1015">Disulfide bond</keyword>
<protein>
    <recommendedName>
        <fullName evidence="9">BPTI/Kunitz inhibitor domain-containing protein</fullName>
    </recommendedName>
</protein>